<reference evidence="1" key="1">
    <citation type="submission" date="2020-08" db="EMBL/GenBank/DDBJ databases">
        <title>Plant associated metagenomes--Microbial community diversity and host control of community assembly across model and emerging plant ecological genomics systems.</title>
        <authorList>
            <person name="Dangl J."/>
        </authorList>
    </citation>
    <scope>NUCLEOTIDE SEQUENCE</scope>
    <source>
        <strain evidence="1">KD5</strain>
    </source>
</reference>
<organism evidence="1 2">
    <name type="scientific">Pseudomonas umsongensis</name>
    <dbReference type="NCBI Taxonomy" id="198618"/>
    <lineage>
        <taxon>Bacteria</taxon>
        <taxon>Pseudomonadati</taxon>
        <taxon>Pseudomonadota</taxon>
        <taxon>Gammaproteobacteria</taxon>
        <taxon>Pseudomonadales</taxon>
        <taxon>Pseudomonadaceae</taxon>
        <taxon>Pseudomonas</taxon>
    </lineage>
</organism>
<evidence type="ECO:0000313" key="2">
    <source>
        <dbReference type="Proteomes" id="UP000589818"/>
    </source>
</evidence>
<gene>
    <name evidence="1" type="ORF">FHR69_001319</name>
</gene>
<dbReference type="EMBL" id="JACHVR010000001">
    <property type="protein sequence ID" value="MBB2885453.1"/>
    <property type="molecule type" value="Genomic_DNA"/>
</dbReference>
<keyword evidence="2" id="KW-1185">Reference proteome</keyword>
<accession>A0ACC5M9Q4</accession>
<dbReference type="Proteomes" id="UP000589818">
    <property type="component" value="Unassembled WGS sequence"/>
</dbReference>
<comment type="caution">
    <text evidence="1">The sequence shown here is derived from an EMBL/GenBank/DDBJ whole genome shotgun (WGS) entry which is preliminary data.</text>
</comment>
<sequence>MKVCKIETFFNIEILVINFLVPVSDRRGLASEPISVVIGVTTCHASRRITLFQFQESNVVRPQSHPNPVQLCFVEFELDETNACLSRNGEAVALAPTPFMLLCALARQPGSLVTKDALLDEVWGHRFVSDSVLKTAISDLRKVLGDDPRQPRFIETVSRRGYRFIAGPSPAPSIPSASTTVPAVVAYPSTPFIGRTDKLSRLQRAWERACGGQRAVVWLAGEPGIGKTTLIEHFLASLGGIACARGHCVEHYGTGEPYLPVLEALADLCRSDPALPALLRTVAPTWLLQLPWLSTAQERDALRRELAGIGPDRMLREMGELLDRYTEQRPLLLVTEDLHWSDRATVQLIDYVARRRGRTRLMWLSSFRVAEVVALEHPLNSLRHELRQQRLCEEVVLDPFSETEVADYIALRSTSLARDEAFVRALHERTDGVPLFVSSVISEVMDPADDDATIEARLAGMAVPENLAAIIDHYITRLGHGQRALLSAAAVCGVEFRVETVSLALERDLACVADTCEELVREQMWLTRSRVAEPDEMAELPYSFRHALFRQVLYDRTPRSLRTHLHHQVGAALEHERMAGVPVAASELATHFDRARQPMIALRYYAEAAEAALLHFSPALCIGLTERARVLLRQAPEGIERNTLEITLATLQGVSAFHTLGVGNEARNAFERAYTRLAEVPEHPMRGRLLHGFGYLLGLRGDYAQALAVAERAETLSREANDPALMLVACIVQGEVHHLQGRTQATRHWLERALAIAEPLDIGANEIFAADPQVMLHGMLAIELVRSGLVVQGRDHMQRARTRAQALRQPMTWLVATWQEVLIEVRMGNPVRVAALADDMQTLVDEYSLALGRTACRWWRGWAEARNGAPRDGYRSIREAYDEHTGLGMRSGASEVLGYAAEALLLAGDLNAAQVELQEALRVGEELGERVYLPQLLLLEAAIARMQDRLDAGNIAARRAIEEARTQAAPWLELLALVELCEHHDAATEDRRTLAALVEQLPETDGTELVKRARSLLQATKPVN</sequence>
<protein>
    <submittedName>
        <fullName evidence="1">DNA-binding winged helix-turn-helix (WHTH) protein/tetratricopeptide (TPR) repeat protein</fullName>
    </submittedName>
</protein>
<proteinExistence type="predicted"/>
<keyword evidence="1" id="KW-0238">DNA-binding</keyword>
<evidence type="ECO:0000313" key="1">
    <source>
        <dbReference type="EMBL" id="MBB2885453.1"/>
    </source>
</evidence>
<name>A0ACC5M9Q4_9PSED</name>